<sequence length="222" mass="24064">MWVSCVSAFGKTPVGRIVGSAMVGGTISKLTGGKFANGALTSAFAALLRADWGDKSNKSVANNKFNQNDKAAFDKDLETLNHKVTRQQGFGSSDEAAEWLHDNAHDLSVKYNAEVGAKIYEQSDGTFAVGKVVTNYHSERVSLGPSSWIGNVHSTWHSHGTSFVSKGYIYSFTNFSPQDVKTTNFYNFGYMSTTDIRPTKDYLFRIPGGGTNADKCIVGSTC</sequence>
<protein>
    <submittedName>
        <fullName evidence="1">Uncharacterized protein</fullName>
    </submittedName>
</protein>
<organism evidence="1 2">
    <name type="scientific">Fluctibacter corallii</name>
    <dbReference type="NCBI Taxonomy" id="2984329"/>
    <lineage>
        <taxon>Bacteria</taxon>
        <taxon>Pseudomonadati</taxon>
        <taxon>Pseudomonadota</taxon>
        <taxon>Gammaproteobacteria</taxon>
        <taxon>Alteromonadales</taxon>
        <taxon>Alteromonadaceae</taxon>
        <taxon>Fluctibacter</taxon>
    </lineage>
</organism>
<dbReference type="Proteomes" id="UP001652504">
    <property type="component" value="Unassembled WGS sequence"/>
</dbReference>
<comment type="caution">
    <text evidence="1">The sequence shown here is derived from an EMBL/GenBank/DDBJ whole genome shotgun (WGS) entry which is preliminary data.</text>
</comment>
<evidence type="ECO:0000313" key="2">
    <source>
        <dbReference type="Proteomes" id="UP001652504"/>
    </source>
</evidence>
<dbReference type="RefSeq" id="WP_263712046.1">
    <property type="nucleotide sequence ID" value="NZ_JAOWKX010000004.1"/>
</dbReference>
<evidence type="ECO:0000313" key="1">
    <source>
        <dbReference type="EMBL" id="MCV2884761.1"/>
    </source>
</evidence>
<name>A0ABT3A8X4_9ALTE</name>
<dbReference type="EMBL" id="JAOWKX010000004">
    <property type="protein sequence ID" value="MCV2884761.1"/>
    <property type="molecule type" value="Genomic_DNA"/>
</dbReference>
<gene>
    <name evidence="1" type="ORF">OE749_08635</name>
</gene>
<reference evidence="1 2" key="1">
    <citation type="submission" date="2022-10" db="EMBL/GenBank/DDBJ databases">
        <title>Aestuariibacter sp. AA17 isolated from Montipora capitata coral fragment.</title>
        <authorList>
            <person name="Emsley S.A."/>
            <person name="Pfannmuller K.M."/>
            <person name="Loughran R.M."/>
            <person name="Shlafstein M."/>
            <person name="Papke E."/>
            <person name="Saw J.H."/>
            <person name="Ushijima B."/>
            <person name="Videau P."/>
        </authorList>
    </citation>
    <scope>NUCLEOTIDE SEQUENCE [LARGE SCALE GENOMIC DNA]</scope>
    <source>
        <strain evidence="1 2">AA17</strain>
    </source>
</reference>
<accession>A0ABT3A8X4</accession>
<proteinExistence type="predicted"/>
<keyword evidence="2" id="KW-1185">Reference proteome</keyword>